<name>A0A921RSX7_SORBI</name>
<evidence type="ECO:0000313" key="1">
    <source>
        <dbReference type="EMBL" id="KAG0545283.1"/>
    </source>
</evidence>
<dbReference type="SUPFAM" id="SSF81383">
    <property type="entry name" value="F-box domain"/>
    <property type="match status" value="1"/>
</dbReference>
<dbReference type="InterPro" id="IPR055312">
    <property type="entry name" value="FBL15-like"/>
</dbReference>
<evidence type="ECO:0000313" key="2">
    <source>
        <dbReference type="Proteomes" id="UP000807115"/>
    </source>
</evidence>
<protein>
    <recommendedName>
        <fullName evidence="3">F-box domain-containing protein</fullName>
    </recommendedName>
</protein>
<proteinExistence type="predicted"/>
<accession>A0A921RSX7</accession>
<gene>
    <name evidence="1" type="ORF">BDA96_02G347800</name>
</gene>
<dbReference type="PANTHER" id="PTHR34709:SF72">
    <property type="entry name" value="OS07G0130000 PROTEIN"/>
    <property type="match status" value="1"/>
</dbReference>
<reference evidence="1" key="1">
    <citation type="journal article" date="2019" name="BMC Genomics">
        <title>A new reference genome for Sorghum bicolor reveals high levels of sequence similarity between sweet and grain genotypes: implications for the genetics of sugar metabolism.</title>
        <authorList>
            <person name="Cooper E.A."/>
            <person name="Brenton Z.W."/>
            <person name="Flinn B.S."/>
            <person name="Jenkins J."/>
            <person name="Shu S."/>
            <person name="Flowers D."/>
            <person name="Luo F."/>
            <person name="Wang Y."/>
            <person name="Xia P."/>
            <person name="Barry K."/>
            <person name="Daum C."/>
            <person name="Lipzen A."/>
            <person name="Yoshinaga Y."/>
            <person name="Schmutz J."/>
            <person name="Saski C."/>
            <person name="Vermerris W."/>
            <person name="Kresovich S."/>
        </authorList>
    </citation>
    <scope>NUCLEOTIDE SEQUENCE</scope>
</reference>
<dbReference type="AlphaFoldDB" id="A0A921RSX7"/>
<evidence type="ECO:0008006" key="3">
    <source>
        <dbReference type="Google" id="ProtNLM"/>
    </source>
</evidence>
<sequence>MGTAADPSSKRRLMRTTDEDDVVGGCRRGAEDRISGLSDDLLHSILLQLRDTAEAARTSILSRRWRRVWAFLPELSFGYDGSESVPAAAAQAHDRVDDALAAYSAATVNLLEITMPYASPTGGVHIHTDRAAPWLRFASERLTGKLSLSLPYDDGAHEEEELLLPQCERVTAIYLDVTCTLRFQLPPAGGAVFTALATLEISSAGVDGRELERFLSTFCPHLKELVLSWIRITLRDGDGDGDPPVLFIRSDSLRRLDTSAMGSFKGLLKVAAPELRSFCPSSCGQRDLDIAAPKLSELLWISPCYDPARHRFAESGRHLRRLVTSTSIRHAAVALMRRFDIVDELNFEVSISEGAQDYDKYLEDINNLSKCQVLVVTLTVIKHSLMSTLQHLLMKCVGIRKLVVSLSYTMEDYPCKASECPCGRQQQTNSVVLDSIEEIEVKGHDSKHKVELVRLLFKCSTMFRKRVAIVAYTNSRYMRTDIIKSIRTRNNNQVEFTTRCT</sequence>
<organism evidence="1 2">
    <name type="scientific">Sorghum bicolor</name>
    <name type="common">Sorghum</name>
    <name type="synonym">Sorghum vulgare</name>
    <dbReference type="NCBI Taxonomy" id="4558"/>
    <lineage>
        <taxon>Eukaryota</taxon>
        <taxon>Viridiplantae</taxon>
        <taxon>Streptophyta</taxon>
        <taxon>Embryophyta</taxon>
        <taxon>Tracheophyta</taxon>
        <taxon>Spermatophyta</taxon>
        <taxon>Magnoliopsida</taxon>
        <taxon>Liliopsida</taxon>
        <taxon>Poales</taxon>
        <taxon>Poaceae</taxon>
        <taxon>PACMAD clade</taxon>
        <taxon>Panicoideae</taxon>
        <taxon>Andropogonodae</taxon>
        <taxon>Andropogoneae</taxon>
        <taxon>Sorghinae</taxon>
        <taxon>Sorghum</taxon>
    </lineage>
</organism>
<dbReference type="PANTHER" id="PTHR34709">
    <property type="entry name" value="OS10G0396666 PROTEIN"/>
    <property type="match status" value="1"/>
</dbReference>
<dbReference type="InterPro" id="IPR036047">
    <property type="entry name" value="F-box-like_dom_sf"/>
</dbReference>
<reference evidence="1" key="2">
    <citation type="submission" date="2020-10" db="EMBL/GenBank/DDBJ databases">
        <authorList>
            <person name="Cooper E.A."/>
            <person name="Brenton Z.W."/>
            <person name="Flinn B.S."/>
            <person name="Jenkins J."/>
            <person name="Shu S."/>
            <person name="Flowers D."/>
            <person name="Luo F."/>
            <person name="Wang Y."/>
            <person name="Xia P."/>
            <person name="Barry K."/>
            <person name="Daum C."/>
            <person name="Lipzen A."/>
            <person name="Yoshinaga Y."/>
            <person name="Schmutz J."/>
            <person name="Saski C."/>
            <person name="Vermerris W."/>
            <person name="Kresovich S."/>
        </authorList>
    </citation>
    <scope>NUCLEOTIDE SEQUENCE</scope>
</reference>
<dbReference type="Proteomes" id="UP000807115">
    <property type="component" value="Chromosome 2"/>
</dbReference>
<comment type="caution">
    <text evidence="1">The sequence shown here is derived from an EMBL/GenBank/DDBJ whole genome shotgun (WGS) entry which is preliminary data.</text>
</comment>
<dbReference type="EMBL" id="CM027681">
    <property type="protein sequence ID" value="KAG0545283.1"/>
    <property type="molecule type" value="Genomic_DNA"/>
</dbReference>